<sequence>MGERGDYCPLGEFMEDRDFYLSEEIIFFEWNKEEKRMANINTTATMKKTSAMLMGKCEKTQKNLRRMMAEAGCADGEVMKVTLPLTPGSRDDVVFAGLNGVSFYFLRGKECQMPAAVAEILKSCGEM</sequence>
<proteinExistence type="predicted"/>
<reference evidence="1" key="1">
    <citation type="journal article" date="2021" name="Proc. Natl. Acad. Sci. U.S.A.">
        <title>A Catalog of Tens of Thousands of Viruses from Human Metagenomes Reveals Hidden Associations with Chronic Diseases.</title>
        <authorList>
            <person name="Tisza M.J."/>
            <person name="Buck C.B."/>
        </authorList>
    </citation>
    <scope>NUCLEOTIDE SEQUENCE</scope>
    <source>
        <strain evidence="1">CtJaJ36</strain>
    </source>
</reference>
<protein>
    <submittedName>
        <fullName evidence="1">Uncharacterized protein</fullName>
    </submittedName>
</protein>
<organism evidence="1">
    <name type="scientific">Podoviridae sp. ctJaJ36</name>
    <dbReference type="NCBI Taxonomy" id="2825243"/>
    <lineage>
        <taxon>Viruses</taxon>
        <taxon>Duplodnaviria</taxon>
        <taxon>Heunggongvirae</taxon>
        <taxon>Uroviricota</taxon>
        <taxon>Caudoviricetes</taxon>
    </lineage>
</organism>
<evidence type="ECO:0000313" key="1">
    <source>
        <dbReference type="EMBL" id="DAE14750.1"/>
    </source>
</evidence>
<accession>A0A8S5Q5X9</accession>
<dbReference type="EMBL" id="BK015592">
    <property type="protein sequence ID" value="DAE14750.1"/>
    <property type="molecule type" value="Genomic_DNA"/>
</dbReference>
<name>A0A8S5Q5X9_9CAUD</name>